<reference evidence="1 2" key="2">
    <citation type="journal article" date="2022" name="Mol. Ecol. Resour.">
        <title>The genomes of chicory, endive, great burdock and yacon provide insights into Asteraceae paleo-polyploidization history and plant inulin production.</title>
        <authorList>
            <person name="Fan W."/>
            <person name="Wang S."/>
            <person name="Wang H."/>
            <person name="Wang A."/>
            <person name="Jiang F."/>
            <person name="Liu H."/>
            <person name="Zhao H."/>
            <person name="Xu D."/>
            <person name="Zhang Y."/>
        </authorList>
    </citation>
    <scope>NUCLEOTIDE SEQUENCE [LARGE SCALE GENOMIC DNA]</scope>
    <source>
        <strain evidence="2">cv. Yunnan</strain>
        <tissue evidence="1">Leaves</tissue>
    </source>
</reference>
<accession>A0ACB9FT42</accession>
<protein>
    <submittedName>
        <fullName evidence="1">Uncharacterized protein</fullName>
    </submittedName>
</protein>
<name>A0ACB9FT42_9ASTR</name>
<gene>
    <name evidence="1" type="ORF">L1987_48257</name>
</gene>
<evidence type="ECO:0000313" key="1">
    <source>
        <dbReference type="EMBL" id="KAI3773727.1"/>
    </source>
</evidence>
<organism evidence="1 2">
    <name type="scientific">Smallanthus sonchifolius</name>
    <dbReference type="NCBI Taxonomy" id="185202"/>
    <lineage>
        <taxon>Eukaryota</taxon>
        <taxon>Viridiplantae</taxon>
        <taxon>Streptophyta</taxon>
        <taxon>Embryophyta</taxon>
        <taxon>Tracheophyta</taxon>
        <taxon>Spermatophyta</taxon>
        <taxon>Magnoliopsida</taxon>
        <taxon>eudicotyledons</taxon>
        <taxon>Gunneridae</taxon>
        <taxon>Pentapetalae</taxon>
        <taxon>asterids</taxon>
        <taxon>campanulids</taxon>
        <taxon>Asterales</taxon>
        <taxon>Asteraceae</taxon>
        <taxon>Asteroideae</taxon>
        <taxon>Heliantheae alliance</taxon>
        <taxon>Millerieae</taxon>
        <taxon>Smallanthus</taxon>
    </lineage>
</organism>
<sequence>MYNGHIMERLEPDECEEKFESFTQSEQHYPSSRTSIPSAREAASSPRGVHQVTPDSSMAAALASLANAIKELKLCAQRCQVCRGGHDTRDCPVKNQEHVSYADNQYHNRGYNYNNSFGSGWRSGNNPPWINGRQHQQGGEG</sequence>
<dbReference type="EMBL" id="CM042033">
    <property type="protein sequence ID" value="KAI3773727.1"/>
    <property type="molecule type" value="Genomic_DNA"/>
</dbReference>
<proteinExistence type="predicted"/>
<dbReference type="Proteomes" id="UP001056120">
    <property type="component" value="Linkage Group LG16"/>
</dbReference>
<keyword evidence="2" id="KW-1185">Reference proteome</keyword>
<evidence type="ECO:0000313" key="2">
    <source>
        <dbReference type="Proteomes" id="UP001056120"/>
    </source>
</evidence>
<comment type="caution">
    <text evidence="1">The sequence shown here is derived from an EMBL/GenBank/DDBJ whole genome shotgun (WGS) entry which is preliminary data.</text>
</comment>
<reference evidence="2" key="1">
    <citation type="journal article" date="2022" name="Mol. Ecol. Resour.">
        <title>The genomes of chicory, endive, great burdock and yacon provide insights into Asteraceae palaeo-polyploidization history and plant inulin production.</title>
        <authorList>
            <person name="Fan W."/>
            <person name="Wang S."/>
            <person name="Wang H."/>
            <person name="Wang A."/>
            <person name="Jiang F."/>
            <person name="Liu H."/>
            <person name="Zhao H."/>
            <person name="Xu D."/>
            <person name="Zhang Y."/>
        </authorList>
    </citation>
    <scope>NUCLEOTIDE SEQUENCE [LARGE SCALE GENOMIC DNA]</scope>
    <source>
        <strain evidence="2">cv. Yunnan</strain>
    </source>
</reference>